<accession>A0A170VS16</accession>
<name>A0A170VS16_TRIIF</name>
<reference evidence="1" key="2">
    <citation type="journal article" date="2017" name="J. Med. Entomol.">
        <title>Transcriptome Analysis of the Triatoma infestans (Hemiptera: Reduviidae) Integument.</title>
        <authorList>
            <person name="Calderon-Fernandez G.M."/>
            <person name="Moriconi D.E."/>
            <person name="Dulbecco A.B."/>
            <person name="Juarez M.P."/>
        </authorList>
    </citation>
    <scope>NUCLEOTIDE SEQUENCE</scope>
    <source>
        <strain evidence="1">Int1</strain>
        <tissue evidence="1">Integument</tissue>
    </source>
</reference>
<dbReference type="EMBL" id="GEMB01006448">
    <property type="protein sequence ID" value="JAR96892.1"/>
    <property type="molecule type" value="Transcribed_RNA"/>
</dbReference>
<protein>
    <submittedName>
        <fullName evidence="1">Piggybac transposable element-derived protein 3-like protein</fullName>
    </submittedName>
</protein>
<dbReference type="AlphaFoldDB" id="A0A170VS16"/>
<reference evidence="1" key="1">
    <citation type="submission" date="2016-04" db="EMBL/GenBank/DDBJ databases">
        <authorList>
            <person name="Calderon-Fernandez G.M.Sr."/>
        </authorList>
    </citation>
    <scope>NUCLEOTIDE SEQUENCE</scope>
    <source>
        <strain evidence="1">Int1</strain>
        <tissue evidence="1">Integument</tissue>
    </source>
</reference>
<organism evidence="1">
    <name type="scientific">Triatoma infestans</name>
    <name type="common">Assassin bug</name>
    <dbReference type="NCBI Taxonomy" id="30076"/>
    <lineage>
        <taxon>Eukaryota</taxon>
        <taxon>Metazoa</taxon>
        <taxon>Ecdysozoa</taxon>
        <taxon>Arthropoda</taxon>
        <taxon>Hexapoda</taxon>
        <taxon>Insecta</taxon>
        <taxon>Pterygota</taxon>
        <taxon>Neoptera</taxon>
        <taxon>Paraneoptera</taxon>
        <taxon>Hemiptera</taxon>
        <taxon>Heteroptera</taxon>
        <taxon>Panheteroptera</taxon>
        <taxon>Cimicomorpha</taxon>
        <taxon>Reduviidae</taxon>
        <taxon>Triatominae</taxon>
        <taxon>Triatoma</taxon>
    </lineage>
</organism>
<feature type="non-terminal residue" evidence="1">
    <location>
        <position position="1"/>
    </location>
</feature>
<evidence type="ECO:0000313" key="1">
    <source>
        <dbReference type="EMBL" id="JAR96892.1"/>
    </source>
</evidence>
<proteinExistence type="predicted"/>
<sequence>NKWGYKLFVICDIFGFGYKFEVYTGQENKIIQDEPDLGPSANVIVRMTREVPKFKNH</sequence>